<reference evidence="2" key="1">
    <citation type="submission" date="2022-10" db="EMBL/GenBank/DDBJ databases">
        <title>Catenovulum adriacola sp. nov. isolated in the Harbour of Susak.</title>
        <authorList>
            <person name="Schoch T."/>
            <person name="Reich S.J."/>
            <person name="Stoeferle S."/>
            <person name="Flaiz M."/>
            <person name="Kazda M."/>
            <person name="Riedel C.U."/>
            <person name="Duerre P."/>
        </authorList>
    </citation>
    <scope>NUCLEOTIDE SEQUENCE</scope>
    <source>
        <strain evidence="2">TS8</strain>
    </source>
</reference>
<proteinExistence type="predicted"/>
<gene>
    <name evidence="2" type="ORF">OLW01_02420</name>
</gene>
<dbReference type="Pfam" id="PF00535">
    <property type="entry name" value="Glycos_transf_2"/>
    <property type="match status" value="1"/>
</dbReference>
<dbReference type="PANTHER" id="PTHR43685:SF2">
    <property type="entry name" value="GLYCOSYLTRANSFERASE 2-LIKE DOMAIN-CONTAINING PROTEIN"/>
    <property type="match status" value="1"/>
</dbReference>
<sequence>MIKFSVVIPTYNRAELLLETLDSILSQTYPVNEIIVIDDGSSDDTQAQVAALNHPLIRYIKQDNTGQNIARHNGVLKANYTWVALCDSDDLWTPDHIARLADLIEFYPSCDFVFSNFSEFGNSSRYLDKFASAPIHWQTSSFYQTQDDFRLYDGELFYQLLDFTPIFPSTLAFKKEKYIAYNAISANLKGQNLGAEDFYTTLMFAAKGILASDSKITAKIRKHDENHSGSNLKNMEGEILIIEEIYRQLNQDGINNIQFAKIEPSIQWRLNALAYHYFQNKDKANFNRVYHRLPFNFKLFFKKYALKWMA</sequence>
<dbReference type="InterPro" id="IPR029044">
    <property type="entry name" value="Nucleotide-diphossugar_trans"/>
</dbReference>
<evidence type="ECO:0000313" key="3">
    <source>
        <dbReference type="Proteomes" id="UP001163726"/>
    </source>
</evidence>
<organism evidence="2 3">
    <name type="scientific">Catenovulum adriaticum</name>
    <dbReference type="NCBI Taxonomy" id="2984846"/>
    <lineage>
        <taxon>Bacteria</taxon>
        <taxon>Pseudomonadati</taxon>
        <taxon>Pseudomonadota</taxon>
        <taxon>Gammaproteobacteria</taxon>
        <taxon>Alteromonadales</taxon>
        <taxon>Alteromonadaceae</taxon>
        <taxon>Catenovulum</taxon>
    </lineage>
</organism>
<dbReference type="Proteomes" id="UP001163726">
    <property type="component" value="Chromosome"/>
</dbReference>
<accession>A0ABY7AMH2</accession>
<dbReference type="PANTHER" id="PTHR43685">
    <property type="entry name" value="GLYCOSYLTRANSFERASE"/>
    <property type="match status" value="1"/>
</dbReference>
<protein>
    <submittedName>
        <fullName evidence="2">Glycosyltransferase</fullName>
    </submittedName>
</protein>
<dbReference type="InterPro" id="IPR050834">
    <property type="entry name" value="Glycosyltransf_2"/>
</dbReference>
<dbReference type="Gene3D" id="3.90.550.10">
    <property type="entry name" value="Spore Coat Polysaccharide Biosynthesis Protein SpsA, Chain A"/>
    <property type="match status" value="1"/>
</dbReference>
<dbReference type="SUPFAM" id="SSF53448">
    <property type="entry name" value="Nucleotide-diphospho-sugar transferases"/>
    <property type="match status" value="1"/>
</dbReference>
<dbReference type="InterPro" id="IPR001173">
    <property type="entry name" value="Glyco_trans_2-like"/>
</dbReference>
<dbReference type="EMBL" id="CP109965">
    <property type="protein sequence ID" value="WAJ70689.1"/>
    <property type="molecule type" value="Genomic_DNA"/>
</dbReference>
<feature type="domain" description="Glycosyltransferase 2-like" evidence="1">
    <location>
        <begin position="5"/>
        <end position="137"/>
    </location>
</feature>
<evidence type="ECO:0000259" key="1">
    <source>
        <dbReference type="Pfam" id="PF00535"/>
    </source>
</evidence>
<dbReference type="RefSeq" id="WP_268075038.1">
    <property type="nucleotide sequence ID" value="NZ_CP109965.1"/>
</dbReference>
<name>A0ABY7AMH2_9ALTE</name>
<keyword evidence="3" id="KW-1185">Reference proteome</keyword>
<evidence type="ECO:0000313" key="2">
    <source>
        <dbReference type="EMBL" id="WAJ70689.1"/>
    </source>
</evidence>
<dbReference type="CDD" id="cd00761">
    <property type="entry name" value="Glyco_tranf_GTA_type"/>
    <property type="match status" value="1"/>
</dbReference>